<evidence type="ECO:0000313" key="2">
    <source>
        <dbReference type="Proteomes" id="UP000807504"/>
    </source>
</evidence>
<evidence type="ECO:0000313" key="1">
    <source>
        <dbReference type="EMBL" id="KAF8785194.1"/>
    </source>
</evidence>
<sequence length="130" mass="14770">MTNDWKNDQNFFESSATVDMIGGLHSDMFHQERLLLNLVGGKIKFIRSKPEFCLQGDEGYKVVMEKISLLVRKVRVSPGVILVHVKALEKETAKYPINRVLCKVYTIPQGSMSMGQDNIFVGQMPKRVII</sequence>
<keyword evidence="2" id="KW-1185">Reference proteome</keyword>
<dbReference type="AlphaFoldDB" id="A0A8T0F229"/>
<dbReference type="Proteomes" id="UP000807504">
    <property type="component" value="Unassembled WGS sequence"/>
</dbReference>
<comment type="caution">
    <text evidence="1">The sequence shown here is derived from an EMBL/GenBank/DDBJ whole genome shotgun (WGS) entry which is preliminary data.</text>
</comment>
<name>A0A8T0F229_ARGBR</name>
<accession>A0A8T0F229</accession>
<gene>
    <name evidence="1" type="ORF">HNY73_010768</name>
</gene>
<organism evidence="1 2">
    <name type="scientific">Argiope bruennichi</name>
    <name type="common">Wasp spider</name>
    <name type="synonym">Aranea bruennichi</name>
    <dbReference type="NCBI Taxonomy" id="94029"/>
    <lineage>
        <taxon>Eukaryota</taxon>
        <taxon>Metazoa</taxon>
        <taxon>Ecdysozoa</taxon>
        <taxon>Arthropoda</taxon>
        <taxon>Chelicerata</taxon>
        <taxon>Arachnida</taxon>
        <taxon>Araneae</taxon>
        <taxon>Araneomorphae</taxon>
        <taxon>Entelegynae</taxon>
        <taxon>Araneoidea</taxon>
        <taxon>Araneidae</taxon>
        <taxon>Argiope</taxon>
    </lineage>
</organism>
<protein>
    <submittedName>
        <fullName evidence="1">Uncharacterized protein</fullName>
    </submittedName>
</protein>
<proteinExistence type="predicted"/>
<reference evidence="1" key="2">
    <citation type="submission" date="2020-06" db="EMBL/GenBank/DDBJ databases">
        <authorList>
            <person name="Sheffer M."/>
        </authorList>
    </citation>
    <scope>NUCLEOTIDE SEQUENCE</scope>
</reference>
<reference evidence="1" key="1">
    <citation type="journal article" date="2020" name="bioRxiv">
        <title>Chromosome-level reference genome of the European wasp spider Argiope bruennichi: a resource for studies on range expansion and evolutionary adaptation.</title>
        <authorList>
            <person name="Sheffer M.M."/>
            <person name="Hoppe A."/>
            <person name="Krehenwinkel H."/>
            <person name="Uhl G."/>
            <person name="Kuss A.W."/>
            <person name="Jensen L."/>
            <person name="Jensen C."/>
            <person name="Gillespie R.G."/>
            <person name="Hoff K.J."/>
            <person name="Prost S."/>
        </authorList>
    </citation>
    <scope>NUCLEOTIDE SEQUENCE</scope>
</reference>
<dbReference type="EMBL" id="JABXBU010000030">
    <property type="protein sequence ID" value="KAF8785194.1"/>
    <property type="molecule type" value="Genomic_DNA"/>
</dbReference>